<keyword evidence="5" id="KW-0663">Pyridoxal phosphate</keyword>
<protein>
    <recommendedName>
        <fullName evidence="6">Aminotransferase</fullName>
        <ecNumber evidence="6">2.6.1.-</ecNumber>
    </recommendedName>
</protein>
<comment type="cofactor">
    <cofactor evidence="1 6">
        <name>pyridoxal 5'-phosphate</name>
        <dbReference type="ChEBI" id="CHEBI:597326"/>
    </cofactor>
</comment>
<dbReference type="NCBIfam" id="NF005744">
    <property type="entry name" value="PRK07568.1"/>
    <property type="match status" value="1"/>
</dbReference>
<dbReference type="GO" id="GO:0008483">
    <property type="term" value="F:transaminase activity"/>
    <property type="evidence" value="ECO:0007669"/>
    <property type="project" value="UniProtKB-KW"/>
</dbReference>
<dbReference type="InterPro" id="IPR050596">
    <property type="entry name" value="AspAT/PAT-like"/>
</dbReference>
<dbReference type="PANTHER" id="PTHR46383">
    <property type="entry name" value="ASPARTATE AMINOTRANSFERASE"/>
    <property type="match status" value="1"/>
</dbReference>
<evidence type="ECO:0000256" key="1">
    <source>
        <dbReference type="ARBA" id="ARBA00001933"/>
    </source>
</evidence>
<keyword evidence="4 6" id="KW-0808">Transferase</keyword>
<dbReference type="CDD" id="cd00609">
    <property type="entry name" value="AAT_like"/>
    <property type="match status" value="1"/>
</dbReference>
<evidence type="ECO:0000256" key="4">
    <source>
        <dbReference type="ARBA" id="ARBA00022679"/>
    </source>
</evidence>
<organism evidence="8 9">
    <name type="scientific">Thermalbibacter longus</name>
    <dbReference type="NCBI Taxonomy" id="2951981"/>
    <lineage>
        <taxon>Bacteria</taxon>
        <taxon>Pseudomonadati</taxon>
        <taxon>Thermomicrobiota</taxon>
        <taxon>Thermomicrobia</taxon>
        <taxon>Thermomicrobiales</taxon>
        <taxon>Thermomicrobiaceae</taxon>
        <taxon>Thermalbibacter</taxon>
    </lineage>
</organism>
<dbReference type="Pfam" id="PF00155">
    <property type="entry name" value="Aminotran_1_2"/>
    <property type="match status" value="1"/>
</dbReference>
<proteinExistence type="inferred from homology"/>
<accession>A0AA42BC22</accession>
<dbReference type="PROSITE" id="PS00105">
    <property type="entry name" value="AA_TRANSFER_CLASS_1"/>
    <property type="match status" value="1"/>
</dbReference>
<dbReference type="Gene3D" id="3.40.640.10">
    <property type="entry name" value="Type I PLP-dependent aspartate aminotransferase-like (Major domain)"/>
    <property type="match status" value="1"/>
</dbReference>
<reference evidence="8" key="1">
    <citation type="submission" date="2022-06" db="EMBL/GenBank/DDBJ databases">
        <title>CFH 74404 Thermomicrobiaceae sp.</title>
        <authorList>
            <person name="Ming H."/>
            <person name="Li W.-J."/>
            <person name="Zhao Z."/>
        </authorList>
    </citation>
    <scope>NUCLEOTIDE SEQUENCE</scope>
    <source>
        <strain evidence="8">CFH 74404</strain>
    </source>
</reference>
<dbReference type="GO" id="GO:0006520">
    <property type="term" value="P:amino acid metabolic process"/>
    <property type="evidence" value="ECO:0007669"/>
    <property type="project" value="InterPro"/>
</dbReference>
<dbReference type="RefSeq" id="WP_284058222.1">
    <property type="nucleotide sequence ID" value="NZ_JAMSLR010000015.1"/>
</dbReference>
<evidence type="ECO:0000256" key="6">
    <source>
        <dbReference type="RuleBase" id="RU000481"/>
    </source>
</evidence>
<evidence type="ECO:0000256" key="3">
    <source>
        <dbReference type="ARBA" id="ARBA00022576"/>
    </source>
</evidence>
<dbReference type="InterPro" id="IPR004839">
    <property type="entry name" value="Aminotransferase_I/II_large"/>
</dbReference>
<dbReference type="InterPro" id="IPR015422">
    <property type="entry name" value="PyrdxlP-dep_Trfase_small"/>
</dbReference>
<dbReference type="Gene3D" id="3.90.1150.10">
    <property type="entry name" value="Aspartate Aminotransferase, domain 1"/>
    <property type="match status" value="1"/>
</dbReference>
<evidence type="ECO:0000256" key="5">
    <source>
        <dbReference type="ARBA" id="ARBA00022898"/>
    </source>
</evidence>
<gene>
    <name evidence="8" type="ORF">NET02_14890</name>
</gene>
<evidence type="ECO:0000256" key="2">
    <source>
        <dbReference type="ARBA" id="ARBA00007441"/>
    </source>
</evidence>
<evidence type="ECO:0000259" key="7">
    <source>
        <dbReference type="Pfam" id="PF00155"/>
    </source>
</evidence>
<evidence type="ECO:0000313" key="8">
    <source>
        <dbReference type="EMBL" id="MCM8750434.1"/>
    </source>
</evidence>
<keyword evidence="9" id="KW-1185">Reference proteome</keyword>
<dbReference type="InterPro" id="IPR015424">
    <property type="entry name" value="PyrdxlP-dep_Trfase"/>
</dbReference>
<dbReference type="EC" id="2.6.1.-" evidence="6"/>
<dbReference type="PRINTS" id="PR00753">
    <property type="entry name" value="ACCSYNTHASE"/>
</dbReference>
<feature type="domain" description="Aminotransferase class I/classII large" evidence="7">
    <location>
        <begin position="38"/>
        <end position="389"/>
    </location>
</feature>
<dbReference type="GO" id="GO:0030170">
    <property type="term" value="F:pyridoxal phosphate binding"/>
    <property type="evidence" value="ECO:0007669"/>
    <property type="project" value="InterPro"/>
</dbReference>
<dbReference type="InterPro" id="IPR015421">
    <property type="entry name" value="PyrdxlP-dep_Trfase_major"/>
</dbReference>
<keyword evidence="3 6" id="KW-0032">Aminotransferase</keyword>
<name>A0AA42BC22_9BACT</name>
<dbReference type="PANTHER" id="PTHR46383:SF2">
    <property type="entry name" value="AMINOTRANSFERASE"/>
    <property type="match status" value="1"/>
</dbReference>
<dbReference type="InterPro" id="IPR004838">
    <property type="entry name" value="NHTrfase_class1_PyrdxlP-BS"/>
</dbReference>
<comment type="similarity">
    <text evidence="2 6">Belongs to the class-I pyridoxal-phosphate-dependent aminotransferase family.</text>
</comment>
<dbReference type="Proteomes" id="UP001165306">
    <property type="component" value="Unassembled WGS sequence"/>
</dbReference>
<comment type="caution">
    <text evidence="8">The sequence shown here is derived from an EMBL/GenBank/DDBJ whole genome shotgun (WGS) entry which is preliminary data.</text>
</comment>
<dbReference type="EMBL" id="JAMSLR010000015">
    <property type="protein sequence ID" value="MCM8750434.1"/>
    <property type="molecule type" value="Genomic_DNA"/>
</dbReference>
<dbReference type="AlphaFoldDB" id="A0AA42BC22"/>
<dbReference type="SUPFAM" id="SSF53383">
    <property type="entry name" value="PLP-dependent transferases"/>
    <property type="match status" value="1"/>
</dbReference>
<evidence type="ECO:0000313" key="9">
    <source>
        <dbReference type="Proteomes" id="UP001165306"/>
    </source>
</evidence>
<sequence length="406" mass="43387">MGEATRTRPSRRARELPPSPIRALAPLAEAAKQRGVRVLHLNIGQPDLPPPPCVLEALAEARRLPLVYAPARGLPETVDAWCAYYRRQGIEIEPAEVLVTSGASEALWLALLATTDPGDEVLVPEPFYAPYQGLLAAAGLRLVPVPPGPSLGPPDPVELRARVTPRTRAILLCSPANPSGAVWDRAALAAAGELARQAGLYLLSDETYREIVFDGPRATSVLELPGLEEHALVIDSLSKRFNVCGLRIGALATRNRAVMAAALELAELRLALPVIDQLAVTGALAAPRPYVDQVVAAYRARRDAVLAALAAVPGVEAHRPGGAFYIVARLPVDDAERFAAWLLAEFEHRGETVMVTPMRSFYATPGAGRDEVRLALVHAPETLARAVEILAAGLAAYPGRNSRTHS</sequence>